<evidence type="ECO:0000259" key="2">
    <source>
        <dbReference type="Pfam" id="PF17733"/>
    </source>
</evidence>
<gene>
    <name evidence="5" type="ORF">UBRO2_03920</name>
    <name evidence="4" type="ORF">UBRO_05733</name>
</gene>
<name>A0A1K0HC51_9BASI</name>
<keyword evidence="7" id="KW-1185">Reference proteome</keyword>
<dbReference type="EMBL" id="ULHB01000081">
    <property type="protein sequence ID" value="SYW80652.1"/>
    <property type="molecule type" value="Genomic_DNA"/>
</dbReference>
<organism evidence="4 6">
    <name type="scientific">Ustilago bromivora</name>
    <dbReference type="NCBI Taxonomy" id="307758"/>
    <lineage>
        <taxon>Eukaryota</taxon>
        <taxon>Fungi</taxon>
        <taxon>Dikarya</taxon>
        <taxon>Basidiomycota</taxon>
        <taxon>Ustilaginomycotina</taxon>
        <taxon>Ustilaginomycetes</taxon>
        <taxon>Ustilaginales</taxon>
        <taxon>Ustilaginaceae</taxon>
        <taxon>Ustilago</taxon>
    </lineage>
</organism>
<dbReference type="Pfam" id="PF17733">
    <property type="entry name" value="KPWE_dom"/>
    <property type="match status" value="1"/>
</dbReference>
<evidence type="ECO:0000259" key="3">
    <source>
        <dbReference type="Pfam" id="PF25871"/>
    </source>
</evidence>
<feature type="domain" description="Peroxisomal membrane protein PEX14-like KPWE" evidence="2">
    <location>
        <begin position="122"/>
        <end position="171"/>
    </location>
</feature>
<feature type="domain" description="PEX14-like helix-turn-helix" evidence="3">
    <location>
        <begin position="15"/>
        <end position="85"/>
    </location>
</feature>
<protein>
    <submittedName>
        <fullName evidence="4">Uncharacterized protein</fullName>
    </submittedName>
</protein>
<dbReference type="PANTHER" id="PTHR36855:SF1">
    <property type="entry name" value="PEROXISOME MEMBRANE ANCHOR PROTEIN PEX14P N-TERMINAL DOMAIN-CONTAINING PROTEIN"/>
    <property type="match status" value="1"/>
</dbReference>
<feature type="compositionally biased region" description="Polar residues" evidence="1">
    <location>
        <begin position="98"/>
        <end position="110"/>
    </location>
</feature>
<sequence>MEVDSSLPSVPYNREAIYTALTAFDESDPEFQAGIQTIIGPMQTSGVPQEQIEETKKRAKVFFWSQKTGNQVDYADYKAWLASNPASSTSTANGTSNDVVATSGTKASTQAEEAEKKEDKEPYPASFDAIVELITTGKTDQIPGIRDIPLKINEEEPTQATMSRPLKPWEKLDVPPVELPEPSTQTAAPTEPDSIAAATHSESSLAS</sequence>
<feature type="region of interest" description="Disordered" evidence="1">
    <location>
        <begin position="150"/>
        <end position="207"/>
    </location>
</feature>
<evidence type="ECO:0000256" key="1">
    <source>
        <dbReference type="SAM" id="MobiDB-lite"/>
    </source>
</evidence>
<dbReference type="PANTHER" id="PTHR36855">
    <property type="entry name" value="CHROMOSOME 10, WHOLE GENOME SHOTGUN SEQUENCE"/>
    <property type="match status" value="1"/>
</dbReference>
<proteinExistence type="predicted"/>
<dbReference type="Pfam" id="PF25871">
    <property type="entry name" value="HTH_76"/>
    <property type="match status" value="1"/>
</dbReference>
<reference evidence="5" key="3">
    <citation type="submission" date="2018-08" db="EMBL/GenBank/DDBJ databases">
        <authorList>
            <person name="Guldener U."/>
        </authorList>
    </citation>
    <scope>NUCLEOTIDE SEQUENCE</scope>
    <source>
        <strain evidence="5">UB2</strain>
    </source>
</reference>
<reference evidence="4" key="1">
    <citation type="submission" date="2016-04" db="EMBL/GenBank/DDBJ databases">
        <authorList>
            <person name="Evans L.H."/>
            <person name="Alamgir A."/>
            <person name="Owens N."/>
            <person name="Weber N.D."/>
            <person name="Virtaneva K."/>
            <person name="Barbian K."/>
            <person name="Babar A."/>
            <person name="Rosenke K."/>
        </authorList>
    </citation>
    <scope>NUCLEOTIDE SEQUENCE</scope>
    <source>
        <strain evidence="4">UB2112</strain>
    </source>
</reference>
<feature type="compositionally biased region" description="Low complexity" evidence="1">
    <location>
        <begin position="85"/>
        <end position="97"/>
    </location>
</feature>
<feature type="region of interest" description="Disordered" evidence="1">
    <location>
        <begin position="85"/>
        <end position="122"/>
    </location>
</feature>
<dbReference type="InterPro" id="IPR058841">
    <property type="entry name" value="HTH_76"/>
</dbReference>
<dbReference type="EMBL" id="LT558130">
    <property type="protein sequence ID" value="SAM84477.1"/>
    <property type="molecule type" value="Genomic_DNA"/>
</dbReference>
<dbReference type="OrthoDB" id="9936937at2759"/>
<evidence type="ECO:0000313" key="6">
    <source>
        <dbReference type="Proteomes" id="UP000179920"/>
    </source>
</evidence>
<dbReference type="AlphaFoldDB" id="A0A1K0HC51"/>
<dbReference type="InterPro" id="IPR040554">
    <property type="entry name" value="KPWE_PEX14_dom"/>
</dbReference>
<evidence type="ECO:0000313" key="7">
    <source>
        <dbReference type="Proteomes" id="UP000658997"/>
    </source>
</evidence>
<feature type="compositionally biased region" description="Basic and acidic residues" evidence="1">
    <location>
        <begin position="113"/>
        <end position="122"/>
    </location>
</feature>
<evidence type="ECO:0000313" key="5">
    <source>
        <dbReference type="EMBL" id="SYW80652.1"/>
    </source>
</evidence>
<accession>A0A1K0HC51</accession>
<evidence type="ECO:0000313" key="4">
    <source>
        <dbReference type="EMBL" id="SAM84477.1"/>
    </source>
</evidence>
<reference evidence="6" key="2">
    <citation type="submission" date="2016-04" db="EMBL/GenBank/DDBJ databases">
        <authorList>
            <person name="Guldener U."/>
            <person name="Guldener U."/>
        </authorList>
    </citation>
    <scope>NUCLEOTIDE SEQUENCE [LARGE SCALE GENOMIC DNA]</scope>
    <source>
        <strain evidence="6">UB2112</strain>
    </source>
</reference>
<dbReference type="Proteomes" id="UP000179920">
    <property type="component" value="Chromosome XIV"/>
</dbReference>
<dbReference type="Proteomes" id="UP000658997">
    <property type="component" value="Unassembled WGS sequence"/>
</dbReference>